<reference evidence="1 2" key="1">
    <citation type="journal article" date="1998" name="Science">
        <title>Genome sequence of the nematode C. elegans: a platform for investigating biology.</title>
        <authorList>
            <consortium name="The C. elegans sequencing consortium"/>
            <person name="Sulson J.E."/>
            <person name="Waterston R."/>
        </authorList>
    </citation>
    <scope>NUCLEOTIDE SEQUENCE [LARGE SCALE GENOMIC DNA]</scope>
    <source>
        <strain evidence="1 2">Bristol N2</strain>
    </source>
</reference>
<keyword evidence="2" id="KW-1185">Reference proteome</keyword>
<dbReference type="RefSeq" id="NP_001256328.1">
    <property type="nucleotide sequence ID" value="NM_001269399.1"/>
</dbReference>
<dbReference type="GeneID" id="13215336"/>
<dbReference type="ExpressionAtlas" id="D9N135">
    <property type="expression patterns" value="baseline"/>
</dbReference>
<dbReference type="AGR" id="WB:WBGene00194712"/>
<organism evidence="1 2">
    <name type="scientific">Caenorhabditis elegans</name>
    <dbReference type="NCBI Taxonomy" id="6239"/>
    <lineage>
        <taxon>Eukaryota</taxon>
        <taxon>Metazoa</taxon>
        <taxon>Ecdysozoa</taxon>
        <taxon>Nematoda</taxon>
        <taxon>Chromadorea</taxon>
        <taxon>Rhabditida</taxon>
        <taxon>Rhabditina</taxon>
        <taxon>Rhabditomorpha</taxon>
        <taxon>Rhabditoidea</taxon>
        <taxon>Rhabditidae</taxon>
        <taxon>Peloderinae</taxon>
        <taxon>Caenorhabditis</taxon>
    </lineage>
</organism>
<proteinExistence type="predicted"/>
<protein>
    <submittedName>
        <fullName evidence="1">CX domain-containing protein</fullName>
    </submittedName>
</protein>
<dbReference type="AlphaFoldDB" id="D9N135"/>
<evidence type="ECO:0000313" key="2">
    <source>
        <dbReference type="Proteomes" id="UP000001940"/>
    </source>
</evidence>
<accession>D9N135</accession>
<evidence type="ECO:0000313" key="1">
    <source>
        <dbReference type="EMBL" id="CBO25503.1"/>
    </source>
</evidence>
<dbReference type="OrthoDB" id="5831709at2759"/>
<name>D9N135_CAEEL</name>
<dbReference type="CTD" id="13215336"/>
<dbReference type="EMBL" id="BX284605">
    <property type="protein sequence ID" value="CBO25503.1"/>
    <property type="molecule type" value="Genomic_DNA"/>
</dbReference>
<gene>
    <name evidence="1" type="ORF">CELE_T11F9.21</name>
    <name evidence="1 3" type="ORF">T11F9.21</name>
</gene>
<evidence type="ECO:0000313" key="3">
    <source>
        <dbReference type="WormBase" id="T11F9.21b"/>
    </source>
</evidence>
<dbReference type="Proteomes" id="UP000001940">
    <property type="component" value="Chromosome V"/>
</dbReference>
<dbReference type="WormBase" id="T11F9.21b">
    <property type="protein sequence ID" value="CE45128"/>
    <property type="gene ID" value="WBGene00194712"/>
</dbReference>
<sequence length="17" mass="1938">MIAFACLARKNRENEAT</sequence>